<dbReference type="RefSeq" id="YP_002518968.1">
    <property type="nucleotide sequence ID" value="NC_011916.1"/>
</dbReference>
<dbReference type="Proteomes" id="UP000001364">
    <property type="component" value="Chromosome"/>
</dbReference>
<gene>
    <name evidence="2" type="ordered locus">CCNA_03595</name>
</gene>
<dbReference type="GeneID" id="7329678"/>
<name>A0A0H3CFD5_CAUVN</name>
<dbReference type="GO" id="GO:0008757">
    <property type="term" value="F:S-adenosylmethionine-dependent methyltransferase activity"/>
    <property type="evidence" value="ECO:0007669"/>
    <property type="project" value="InterPro"/>
</dbReference>
<dbReference type="InterPro" id="IPR013216">
    <property type="entry name" value="Methyltransf_11"/>
</dbReference>
<dbReference type="SUPFAM" id="SSF53335">
    <property type="entry name" value="S-adenosyl-L-methionine-dependent methyltransferases"/>
    <property type="match status" value="1"/>
</dbReference>
<dbReference type="Pfam" id="PF08241">
    <property type="entry name" value="Methyltransf_11"/>
    <property type="match status" value="1"/>
</dbReference>
<organism evidence="2 3">
    <name type="scientific">Caulobacter vibrioides (strain NA1000 / CB15N)</name>
    <name type="common">Caulobacter crescentus</name>
    <dbReference type="NCBI Taxonomy" id="565050"/>
    <lineage>
        <taxon>Bacteria</taxon>
        <taxon>Pseudomonadati</taxon>
        <taxon>Pseudomonadota</taxon>
        <taxon>Alphaproteobacteria</taxon>
        <taxon>Caulobacterales</taxon>
        <taxon>Caulobacteraceae</taxon>
        <taxon>Caulobacter</taxon>
    </lineage>
</organism>
<dbReference type="OrthoDB" id="9777830at2"/>
<proteinExistence type="predicted"/>
<dbReference type="GO" id="GO:0032259">
    <property type="term" value="P:methylation"/>
    <property type="evidence" value="ECO:0007669"/>
    <property type="project" value="UniProtKB-KW"/>
</dbReference>
<dbReference type="RefSeq" id="WP_010921310.1">
    <property type="nucleotide sequence ID" value="NC_011916.1"/>
</dbReference>
<dbReference type="PANTHER" id="PTHR45036">
    <property type="entry name" value="METHYLTRANSFERASE LIKE 7B"/>
    <property type="match status" value="1"/>
</dbReference>
<dbReference type="PATRIC" id="fig|565050.3.peg.3509"/>
<dbReference type="KEGG" id="ccs:CCNA_03595"/>
<dbReference type="AlphaFoldDB" id="A0A0H3CFD5"/>
<dbReference type="HOGENOM" id="CLU_037990_7_4_5"/>
<evidence type="ECO:0000259" key="1">
    <source>
        <dbReference type="Pfam" id="PF08241"/>
    </source>
</evidence>
<evidence type="ECO:0000313" key="2">
    <source>
        <dbReference type="EMBL" id="ACL97060.1"/>
    </source>
</evidence>
<keyword evidence="3" id="KW-1185">Reference proteome</keyword>
<dbReference type="SMR" id="A0A0H3CFD5"/>
<accession>A0A0H3CFD5</accession>
<dbReference type="EMBL" id="CP001340">
    <property type="protein sequence ID" value="ACL97060.1"/>
    <property type="molecule type" value="Genomic_DNA"/>
</dbReference>
<dbReference type="PhylomeDB" id="A0A0H3CFD5"/>
<sequence>MTGGGPTMANWYERNILPKLLCCACGAPAIQAQRRRVAPRAEGEVLELGIGGGLNLAYYDPTKAKRVTGVDPSPELRAIAEQAPRPDGLVVDIQAGEAERLPFADASFDTVLCTFTLCSVRSPKAVLAEARRVLRPDGRFLFCEHGLSPDAEVSRWQRRLEPLWKRMAGGCHLTRPVASAVAAAGFALDEVEQRYMPKTPRPLGWCEWGVARLA</sequence>
<keyword evidence="2" id="KW-0489">Methyltransferase</keyword>
<keyword evidence="2" id="KW-0808">Transferase</keyword>
<dbReference type="Gene3D" id="3.40.50.150">
    <property type="entry name" value="Vaccinia Virus protein VP39"/>
    <property type="match status" value="1"/>
</dbReference>
<reference evidence="2 3" key="1">
    <citation type="journal article" date="2010" name="J. Bacteriol.">
        <title>The genetic basis of laboratory adaptation in Caulobacter crescentus.</title>
        <authorList>
            <person name="Marks M.E."/>
            <person name="Castro-Rojas C.M."/>
            <person name="Teiling C."/>
            <person name="Du L."/>
            <person name="Kapatral V."/>
            <person name="Walunas T.L."/>
            <person name="Crosson S."/>
        </authorList>
    </citation>
    <scope>NUCLEOTIDE SEQUENCE [LARGE SCALE GENOMIC DNA]</scope>
    <source>
        <strain evidence="3">NA1000 / CB15N</strain>
    </source>
</reference>
<protein>
    <submittedName>
        <fullName evidence="2">S-adenosylmethionine-dependent methyltransferase</fullName>
        <ecNumber evidence="2">2.1.1.-</ecNumber>
    </submittedName>
</protein>
<evidence type="ECO:0000313" key="3">
    <source>
        <dbReference type="Proteomes" id="UP000001364"/>
    </source>
</evidence>
<dbReference type="PANTHER" id="PTHR45036:SF1">
    <property type="entry name" value="METHYLTRANSFERASE LIKE 7A"/>
    <property type="match status" value="1"/>
</dbReference>
<dbReference type="CDD" id="cd02440">
    <property type="entry name" value="AdoMet_MTases"/>
    <property type="match status" value="1"/>
</dbReference>
<dbReference type="InterPro" id="IPR029063">
    <property type="entry name" value="SAM-dependent_MTases_sf"/>
</dbReference>
<dbReference type="EC" id="2.1.1.-" evidence="2"/>
<feature type="domain" description="Methyltransferase type 11" evidence="1">
    <location>
        <begin position="46"/>
        <end position="142"/>
    </location>
</feature>
<dbReference type="InterPro" id="IPR052356">
    <property type="entry name" value="Thiol_S-MT"/>
</dbReference>